<sequence>MPNAKVVFDLHRDEAIEPYPTSVDTLPMGSRRLKPLNARLLAAAVAMSVMAFLIYNHKNAGAILCDEGLEHRQARVHKMSPSTHRFLDYQEELPGKLKLEGYLGRLLDRQVSWKVEDKDGRRKGLMDEEMEGKLEIQVGLHVNVSAGLLLMYLQPTGKLVKIEGVDLPAPRRDELVYPFPLIDDQQALYDLDQMMQFIRNLRHQHRENRHGWFTVIFRGVVFEFRIWENKKATGWPNGAVSQMKQTGVSQYFVSRLVGTDPLMPQFSETQDMPKKELNLLQKLMALCKVMSPWRYKLDASRPVTAIIRPLVAPPHAV</sequence>
<keyword evidence="2" id="KW-1185">Reference proteome</keyword>
<reference evidence="1" key="2">
    <citation type="submission" date="2013-10" db="EMBL/GenBank/DDBJ databases">
        <authorList>
            <person name="Aslett M."/>
        </authorList>
    </citation>
    <scope>NUCLEOTIDE SEQUENCE [LARGE SCALE GENOMIC DNA]</scope>
    <source>
        <strain evidence="1">Weybridge</strain>
    </source>
</reference>
<gene>
    <name evidence="1" type="ORF">EMWEY_00028930</name>
</gene>
<reference evidence="1" key="1">
    <citation type="submission" date="2013-10" db="EMBL/GenBank/DDBJ databases">
        <title>Genomic analysis of the causative agents of coccidiosis in chickens.</title>
        <authorList>
            <person name="Reid A.J."/>
            <person name="Blake D."/>
            <person name="Billington K."/>
            <person name="Browne H."/>
            <person name="Dunn M."/>
            <person name="Hung S."/>
            <person name="Kawahara F."/>
            <person name="Miranda-Saavedra D."/>
            <person name="Mourier T."/>
            <person name="Nagra H."/>
            <person name="Otto T.D."/>
            <person name="Rawlings N."/>
            <person name="Sanchez A."/>
            <person name="Sanders M."/>
            <person name="Subramaniam C."/>
            <person name="Tay Y."/>
            <person name="Dear P."/>
            <person name="Doerig C."/>
            <person name="Gruber A."/>
            <person name="Parkinson J."/>
            <person name="Shirley M."/>
            <person name="Wan K.L."/>
            <person name="Berriman M."/>
            <person name="Tomley F."/>
            <person name="Pain A."/>
        </authorList>
    </citation>
    <scope>NUCLEOTIDE SEQUENCE [LARGE SCALE GENOMIC DNA]</scope>
    <source>
        <strain evidence="1">Weybridge</strain>
    </source>
</reference>
<dbReference type="OrthoDB" id="10682268at2759"/>
<organism evidence="1 2">
    <name type="scientific">Eimeria maxima</name>
    <name type="common">Coccidian parasite</name>
    <dbReference type="NCBI Taxonomy" id="5804"/>
    <lineage>
        <taxon>Eukaryota</taxon>
        <taxon>Sar</taxon>
        <taxon>Alveolata</taxon>
        <taxon>Apicomplexa</taxon>
        <taxon>Conoidasida</taxon>
        <taxon>Coccidia</taxon>
        <taxon>Eucoccidiorida</taxon>
        <taxon>Eimeriorina</taxon>
        <taxon>Eimeriidae</taxon>
        <taxon>Eimeria</taxon>
    </lineage>
</organism>
<dbReference type="Proteomes" id="UP000030763">
    <property type="component" value="Unassembled WGS sequence"/>
</dbReference>
<dbReference type="RefSeq" id="XP_013336897.1">
    <property type="nucleotide sequence ID" value="XM_013481443.1"/>
</dbReference>
<protein>
    <submittedName>
        <fullName evidence="1">Uncharacterized protein</fullName>
    </submittedName>
</protein>
<dbReference type="VEuPathDB" id="ToxoDB:EMWEY_00028930"/>
<accession>U6M7Q1</accession>
<dbReference type="AlphaFoldDB" id="U6M7Q1"/>
<dbReference type="EMBL" id="HG721615">
    <property type="protein sequence ID" value="CDJ60247.1"/>
    <property type="molecule type" value="Genomic_DNA"/>
</dbReference>
<evidence type="ECO:0000313" key="2">
    <source>
        <dbReference type="Proteomes" id="UP000030763"/>
    </source>
</evidence>
<name>U6M7Q1_EIMMA</name>
<dbReference type="GeneID" id="25336879"/>
<evidence type="ECO:0000313" key="1">
    <source>
        <dbReference type="EMBL" id="CDJ60247.1"/>
    </source>
</evidence>
<proteinExistence type="predicted"/>